<evidence type="ECO:0008006" key="3">
    <source>
        <dbReference type="Google" id="ProtNLM"/>
    </source>
</evidence>
<dbReference type="Pfam" id="PF08309">
    <property type="entry name" value="LVIVD"/>
    <property type="match status" value="2"/>
</dbReference>
<dbReference type="Proteomes" id="UP000782312">
    <property type="component" value="Unassembled WGS sequence"/>
</dbReference>
<organism evidence="1 2">
    <name type="scientific">Tectimicrobiota bacterium</name>
    <dbReference type="NCBI Taxonomy" id="2528274"/>
    <lineage>
        <taxon>Bacteria</taxon>
        <taxon>Pseudomonadati</taxon>
        <taxon>Nitrospinota/Tectimicrobiota group</taxon>
        <taxon>Candidatus Tectimicrobiota</taxon>
    </lineage>
</organism>
<comment type="caution">
    <text evidence="1">The sequence shown here is derived from an EMBL/GenBank/DDBJ whole genome shotgun (WGS) entry which is preliminary data.</text>
</comment>
<dbReference type="AlphaFoldDB" id="A0A932MQB0"/>
<gene>
    <name evidence="1" type="ORF">HYZ11_17855</name>
</gene>
<protein>
    <recommendedName>
        <fullName evidence="3">LVIVD repeat-containing protein</fullName>
    </recommendedName>
</protein>
<accession>A0A932MQB0</accession>
<proteinExistence type="predicted"/>
<evidence type="ECO:0000313" key="1">
    <source>
        <dbReference type="EMBL" id="MBI3129477.1"/>
    </source>
</evidence>
<sequence>MAVGDPAESRNFKLLGHDPKAAWGGGSLVEVKKGFAYVGAVGTSGYDGPEGFTVHDVSDPRKPRTILEVKAPPGVHMHKVRIVGEDLLYVNAECLKTEEGKRARAGIHIYDIRKPADIKEVGFYPLPGNGPHRFGVDNEKKLAFFPNAAEGWRNRVIWTVDIRDPLKPEVVSIWGPPAMDLKQNLPWKEPDHPDRAWQAHGPPAIRGNRMYCGYWGGGMVISDVTDLARPRFVSQLTWAPPFQGSTHTVWPIGDMPYAVVTDEGRDRQNFPDSQFMWVMDIREETKPLPVATFMPDRERFLSRGQRYGAHNILEDIPAKGPWANLVFLTYFNAGLRAVDVSDPFHPREVGHYVPECNFGKAVVQSNDIGKDERGLLYLIDRNGAGMHILEYGG</sequence>
<evidence type="ECO:0000313" key="2">
    <source>
        <dbReference type="Proteomes" id="UP000782312"/>
    </source>
</evidence>
<reference evidence="1" key="1">
    <citation type="submission" date="2020-07" db="EMBL/GenBank/DDBJ databases">
        <title>Huge and variable diversity of episymbiotic CPR bacteria and DPANN archaea in groundwater ecosystems.</title>
        <authorList>
            <person name="He C.Y."/>
            <person name="Keren R."/>
            <person name="Whittaker M."/>
            <person name="Farag I.F."/>
            <person name="Doudna J."/>
            <person name="Cate J.H.D."/>
            <person name="Banfield J.F."/>
        </authorList>
    </citation>
    <scope>NUCLEOTIDE SEQUENCE</scope>
    <source>
        <strain evidence="1">NC_groundwater_763_Ag_S-0.2um_68_21</strain>
    </source>
</reference>
<dbReference type="EMBL" id="JACPUR010000041">
    <property type="protein sequence ID" value="MBI3129477.1"/>
    <property type="molecule type" value="Genomic_DNA"/>
</dbReference>
<name>A0A932MQB0_UNCTE</name>
<dbReference type="InterPro" id="IPR013211">
    <property type="entry name" value="LVIVD"/>
</dbReference>